<gene>
    <name evidence="2" type="ORF">SAMN02799615_01434</name>
</gene>
<feature type="signal peptide" evidence="1">
    <location>
        <begin position="1"/>
        <end position="22"/>
    </location>
</feature>
<keyword evidence="3" id="KW-1185">Reference proteome</keyword>
<proteinExistence type="predicted"/>
<dbReference type="Gene3D" id="1.25.40.10">
    <property type="entry name" value="Tetratricopeptide repeat domain"/>
    <property type="match status" value="1"/>
</dbReference>
<dbReference type="STRING" id="500610.SAMN02799615_01434"/>
<name>A0A1I2CAM9_9GAMM</name>
<evidence type="ECO:0008006" key="4">
    <source>
        <dbReference type="Google" id="ProtNLM"/>
    </source>
</evidence>
<dbReference type="AlphaFoldDB" id="A0A1I2CAM9"/>
<dbReference type="Proteomes" id="UP000199477">
    <property type="component" value="Unassembled WGS sequence"/>
</dbReference>
<sequence>MNTPRLLFALSLAPVAALHAQAATVADDLHAGRAAMAASQPAQARDRFAAALAGNGTRDERFAAAMGLGQSTLWLGDYAAAERAFRIAREAAPDDSARQAASTGLAQALNARDYPREARSLVAPYAMSQTRPTVELLRADQALGWLDRGQPYLDAAPAPDAGGYLGTQYRLLKDDVAFNRAAQVEGGFGYSHDSDGLDTWRVGAAYRFAPSSGEDFTQRWGVAAGTTHIDHDGVTRRMDDLSLTGQLRVGEDQSVNLRVGPGRSNGWHYVQGNADWTLQPSDVFSVTAGAERAPVPTDTAIDHRLLYNLFSAGVSLRPAPRLYVLPTYYRQNFNDGNHRDGGVLRVLLSPYDIPGTKAAIGGEFSGRIFHSSEPSRGVYFNPRNYRSGQFGLVGVYSFNPEWKLRALLSGGRQVIDGNGAGVYTAGISLQGRLPGNGRLDLQLARSSAASASNGGSGYWNNSINLVIRYPL</sequence>
<dbReference type="InterPro" id="IPR011990">
    <property type="entry name" value="TPR-like_helical_dom_sf"/>
</dbReference>
<feature type="chain" id="PRO_5011635376" description="Tetratricopeptide repeat-containing protein" evidence="1">
    <location>
        <begin position="23"/>
        <end position="471"/>
    </location>
</feature>
<organism evidence="2 3">
    <name type="scientific">Dyella marensis</name>
    <dbReference type="NCBI Taxonomy" id="500610"/>
    <lineage>
        <taxon>Bacteria</taxon>
        <taxon>Pseudomonadati</taxon>
        <taxon>Pseudomonadota</taxon>
        <taxon>Gammaproteobacteria</taxon>
        <taxon>Lysobacterales</taxon>
        <taxon>Rhodanobacteraceae</taxon>
        <taxon>Dyella</taxon>
    </lineage>
</organism>
<accession>A0A1I2CAM9</accession>
<reference evidence="3" key="1">
    <citation type="submission" date="2016-10" db="EMBL/GenBank/DDBJ databases">
        <authorList>
            <person name="Varghese N."/>
            <person name="Submissions S."/>
        </authorList>
    </citation>
    <scope>NUCLEOTIDE SEQUENCE [LARGE SCALE GENOMIC DNA]</scope>
    <source>
        <strain evidence="3">UNC178MFTsu3.1</strain>
    </source>
</reference>
<evidence type="ECO:0000256" key="1">
    <source>
        <dbReference type="SAM" id="SignalP"/>
    </source>
</evidence>
<evidence type="ECO:0000313" key="3">
    <source>
        <dbReference type="Proteomes" id="UP000199477"/>
    </source>
</evidence>
<evidence type="ECO:0000313" key="2">
    <source>
        <dbReference type="EMBL" id="SFE65401.1"/>
    </source>
</evidence>
<dbReference type="EMBL" id="FONH01000003">
    <property type="protein sequence ID" value="SFE65401.1"/>
    <property type="molecule type" value="Genomic_DNA"/>
</dbReference>
<protein>
    <recommendedName>
        <fullName evidence="4">Tetratricopeptide repeat-containing protein</fullName>
    </recommendedName>
</protein>
<keyword evidence="1" id="KW-0732">Signal</keyword>
<dbReference type="RefSeq" id="WP_026636186.1">
    <property type="nucleotide sequence ID" value="NZ_FONH01000003.1"/>
</dbReference>